<evidence type="ECO:0000256" key="4">
    <source>
        <dbReference type="SAM" id="MobiDB-lite"/>
    </source>
</evidence>
<gene>
    <name evidence="5" type="ORF">OHC33_003231</name>
</gene>
<comment type="caution">
    <text evidence="5">The sequence shown here is derived from an EMBL/GenBank/DDBJ whole genome shotgun (WGS) entry which is preliminary data.</text>
</comment>
<dbReference type="Gene3D" id="1.25.40.20">
    <property type="entry name" value="Ankyrin repeat-containing domain"/>
    <property type="match status" value="1"/>
</dbReference>
<sequence>MKGPGTPAVLEELRDTLKTALHYCKSTTNPPEEVGEALLAYATVYFGVEEILELAHRSARSAQTADKDVRILRYQVEAARTACKDIRDGLKGQHGRPIRRGSQWQPRRKKTAFIFSKLSVIMDAINSTALLIAMRLKSTHLDVMLANLDNLLAASKCNEQSTADPFAEGLPTHNISNLNGTPRSLEAKLVELLKPANVAFLRAELQTMHSYATKLAVGKPSRFSDRMLDISMLDCCCLEITPGCPPGLSPRMVSYHSSHMVAAREGNVEAMVETMSAASELQYSFTISSLTPIFFAIESGNVTAVRYLLDIGVGANDVFGRQNTIPLAAALQFRHPGIVELLLKVSDPRVSFQHRSLAGWSPMTYIWFKPQPNPPASDLLALLRSSPCFGYLHLDVYDDDGWSVMHRAAVYGAAEDIPILIEYGLDAFAKTIKPKPERDESEYDQFSVLQLAVHYGRLNVVEQLLPHYVARYGNVDLPDRRGWTLLHMAVDEGHLDVARMLVVNGANVDAKTKRTLSDTPGDDRTYKHTPTSLAKSYGPEVYKEFLVIYHSAKTGTCPHQSSKSITAPRSPGQHDTTSSTATTSNNPSLALLASRTYTTHDMQISLANGIAAHTPSSAIEARKSFEKTSVSGRARAQLGDVYNVRHYHYHIAPQRKKRIGPRKRRCRRLQRLYRQLSFLDHG</sequence>
<accession>A0AAN8ETQ5</accession>
<name>A0AAN8ETQ5_9EURO</name>
<dbReference type="PROSITE" id="PS50297">
    <property type="entry name" value="ANK_REP_REGION"/>
    <property type="match status" value="1"/>
</dbReference>
<dbReference type="SUPFAM" id="SSF48403">
    <property type="entry name" value="Ankyrin repeat"/>
    <property type="match status" value="1"/>
</dbReference>
<keyword evidence="2 3" id="KW-0040">ANK repeat</keyword>
<dbReference type="PROSITE" id="PS50088">
    <property type="entry name" value="ANK_REPEAT"/>
    <property type="match status" value="1"/>
</dbReference>
<dbReference type="InterPro" id="IPR002110">
    <property type="entry name" value="Ankyrin_rpt"/>
</dbReference>
<evidence type="ECO:0000256" key="1">
    <source>
        <dbReference type="ARBA" id="ARBA00022737"/>
    </source>
</evidence>
<feature type="region of interest" description="Disordered" evidence="4">
    <location>
        <begin position="556"/>
        <end position="587"/>
    </location>
</feature>
<dbReference type="Pfam" id="PF12796">
    <property type="entry name" value="Ank_2"/>
    <property type="match status" value="2"/>
</dbReference>
<evidence type="ECO:0000256" key="2">
    <source>
        <dbReference type="ARBA" id="ARBA00023043"/>
    </source>
</evidence>
<dbReference type="SMART" id="SM00248">
    <property type="entry name" value="ANK"/>
    <property type="match status" value="5"/>
</dbReference>
<dbReference type="EMBL" id="JAKLMC020000006">
    <property type="protein sequence ID" value="KAK5955590.1"/>
    <property type="molecule type" value="Genomic_DNA"/>
</dbReference>
<reference evidence="5 6" key="1">
    <citation type="submission" date="2022-12" db="EMBL/GenBank/DDBJ databases">
        <title>Genomic features and morphological characterization of a novel Knufia sp. strain isolated from spacecraft assembly facility.</title>
        <authorList>
            <person name="Teixeira M."/>
            <person name="Chander A.M."/>
            <person name="Stajich J.E."/>
            <person name="Venkateswaran K."/>
        </authorList>
    </citation>
    <scope>NUCLEOTIDE SEQUENCE [LARGE SCALE GENOMIC DNA]</scope>
    <source>
        <strain evidence="5 6">FJI-L2-BK-P2</strain>
    </source>
</reference>
<evidence type="ECO:0000313" key="5">
    <source>
        <dbReference type="EMBL" id="KAK5955590.1"/>
    </source>
</evidence>
<dbReference type="PANTHER" id="PTHR24198:SF165">
    <property type="entry name" value="ANKYRIN REPEAT-CONTAINING PROTEIN-RELATED"/>
    <property type="match status" value="1"/>
</dbReference>
<proteinExistence type="predicted"/>
<feature type="compositionally biased region" description="Basic and acidic residues" evidence="4">
    <location>
        <begin position="513"/>
        <end position="526"/>
    </location>
</feature>
<dbReference type="AlphaFoldDB" id="A0AAN8ETQ5"/>
<evidence type="ECO:0000256" key="3">
    <source>
        <dbReference type="PROSITE-ProRule" id="PRU00023"/>
    </source>
</evidence>
<feature type="compositionally biased region" description="Polar residues" evidence="4">
    <location>
        <begin position="556"/>
        <end position="567"/>
    </location>
</feature>
<organism evidence="5 6">
    <name type="scientific">Knufia fluminis</name>
    <dbReference type="NCBI Taxonomy" id="191047"/>
    <lineage>
        <taxon>Eukaryota</taxon>
        <taxon>Fungi</taxon>
        <taxon>Dikarya</taxon>
        <taxon>Ascomycota</taxon>
        <taxon>Pezizomycotina</taxon>
        <taxon>Eurotiomycetes</taxon>
        <taxon>Chaetothyriomycetidae</taxon>
        <taxon>Chaetothyriales</taxon>
        <taxon>Trichomeriaceae</taxon>
        <taxon>Knufia</taxon>
    </lineage>
</organism>
<evidence type="ECO:0000313" key="6">
    <source>
        <dbReference type="Proteomes" id="UP001316803"/>
    </source>
</evidence>
<keyword evidence="1" id="KW-0677">Repeat</keyword>
<keyword evidence="6" id="KW-1185">Reference proteome</keyword>
<dbReference type="InterPro" id="IPR036770">
    <property type="entry name" value="Ankyrin_rpt-contain_sf"/>
</dbReference>
<feature type="region of interest" description="Disordered" evidence="4">
    <location>
        <begin position="513"/>
        <end position="533"/>
    </location>
</feature>
<evidence type="ECO:0008006" key="7">
    <source>
        <dbReference type="Google" id="ProtNLM"/>
    </source>
</evidence>
<dbReference type="Proteomes" id="UP001316803">
    <property type="component" value="Unassembled WGS sequence"/>
</dbReference>
<protein>
    <recommendedName>
        <fullName evidence="7">Ankyrin</fullName>
    </recommendedName>
</protein>
<feature type="repeat" description="ANK" evidence="3">
    <location>
        <begin position="481"/>
        <end position="513"/>
    </location>
</feature>
<dbReference type="PANTHER" id="PTHR24198">
    <property type="entry name" value="ANKYRIN REPEAT AND PROTEIN KINASE DOMAIN-CONTAINING PROTEIN"/>
    <property type="match status" value="1"/>
</dbReference>